<dbReference type="GO" id="GO:0000243">
    <property type="term" value="C:commitment complex"/>
    <property type="evidence" value="ECO:0007669"/>
    <property type="project" value="EnsemblFungi"/>
</dbReference>
<comment type="subcellular location">
    <subcellularLocation>
        <location evidence="1">Nucleus</location>
    </subcellularLocation>
</comment>
<dbReference type="GO" id="GO:0003729">
    <property type="term" value="F:mRNA binding"/>
    <property type="evidence" value="ECO:0007669"/>
    <property type="project" value="EnsemblFungi"/>
</dbReference>
<evidence type="ECO:0000256" key="3">
    <source>
        <dbReference type="ARBA" id="ARBA00023242"/>
    </source>
</evidence>
<dbReference type="Pfam" id="PF00076">
    <property type="entry name" value="RRM_1"/>
    <property type="match status" value="1"/>
</dbReference>
<evidence type="ECO:0000256" key="6">
    <source>
        <dbReference type="SAM" id="MobiDB-lite"/>
    </source>
</evidence>
<dbReference type="InParanoid" id="I2H1L2"/>
<dbReference type="SMART" id="SM00360">
    <property type="entry name" value="RRM"/>
    <property type="match status" value="1"/>
</dbReference>
<dbReference type="STRING" id="1071380.I2H1L2"/>
<sequence length="371" mass="41993">MSYSKFPNDVAKLFKPGPPLQFQNNTSYYKSNKVFHDLKLSPLADVLKMTKTQGERMSDSSILDDYLQEFPQGSDNNHLKKIDELKTKTINHFNKLESYLSEWNPDEDPNIKGTDPYKTIFVGRLPYDITEIELQKIFSKFGKIDKIRIVKDNHHRDENTAKIPMNKSKGYAFIVFNDASSSKMATREIGVHRGLLINNRICIVDIERSRTFKYFKPRRLGGGLGGRGYSQNNNSDTNVSSGATSSASSSGKSTNSYPISNTHMTSKRYRSSSSSNTLANGPPMRSRYSNQPMNMRPKMNPGFNNAIPNRYNHQSSISSSSSITRYQHHHTNNNNENVASSDGSSMKPQSSTSTSYRSRTARTQKKEMPDY</sequence>
<dbReference type="GeneID" id="14495244"/>
<feature type="compositionally biased region" description="Low complexity" evidence="6">
    <location>
        <begin position="240"/>
        <end position="256"/>
    </location>
</feature>
<keyword evidence="4" id="KW-0687">Ribonucleoprotein</keyword>
<gene>
    <name evidence="8" type="primary">TBLA0C04680</name>
    <name evidence="8" type="ORF">TBLA_0C04680</name>
</gene>
<keyword evidence="9" id="KW-1185">Reference proteome</keyword>
<dbReference type="InterPro" id="IPR000504">
    <property type="entry name" value="RRM_dom"/>
</dbReference>
<dbReference type="AlphaFoldDB" id="I2H1L2"/>
<evidence type="ECO:0000256" key="2">
    <source>
        <dbReference type="ARBA" id="ARBA00022884"/>
    </source>
</evidence>
<dbReference type="InterPro" id="IPR012677">
    <property type="entry name" value="Nucleotide-bd_a/b_plait_sf"/>
</dbReference>
<dbReference type="GO" id="GO:0071004">
    <property type="term" value="C:U2-type prespliceosome"/>
    <property type="evidence" value="ECO:0007669"/>
    <property type="project" value="EnsemblFungi"/>
</dbReference>
<evidence type="ECO:0000313" key="9">
    <source>
        <dbReference type="Proteomes" id="UP000002866"/>
    </source>
</evidence>
<evidence type="ECO:0000256" key="1">
    <source>
        <dbReference type="ARBA" id="ARBA00004123"/>
    </source>
</evidence>
<feature type="domain" description="RRM" evidence="7">
    <location>
        <begin position="118"/>
        <end position="209"/>
    </location>
</feature>
<dbReference type="HOGENOM" id="CLU_045151_4_1_1"/>
<protein>
    <recommendedName>
        <fullName evidence="7">RRM domain-containing protein</fullName>
    </recommendedName>
</protein>
<feature type="compositionally biased region" description="Polar residues" evidence="6">
    <location>
        <begin position="229"/>
        <end position="239"/>
    </location>
</feature>
<keyword evidence="3" id="KW-0539">Nucleus</keyword>
<reference evidence="8 9" key="1">
    <citation type="journal article" date="2011" name="Proc. Natl. Acad. Sci. U.S.A.">
        <title>Evolutionary erosion of yeast sex chromosomes by mating-type switching accidents.</title>
        <authorList>
            <person name="Gordon J.L."/>
            <person name="Armisen D."/>
            <person name="Proux-Wera E."/>
            <person name="Oheigeartaigh S.S."/>
            <person name="Byrne K.P."/>
            <person name="Wolfe K.H."/>
        </authorList>
    </citation>
    <scope>NUCLEOTIDE SEQUENCE [LARGE SCALE GENOMIC DNA]</scope>
    <source>
        <strain evidence="9">ATCC 34711 / CBS 6284 / DSM 70876 / NBRC 10599 / NRRL Y-10934 / UCD 77-7</strain>
    </source>
</reference>
<dbReference type="GO" id="GO:0005685">
    <property type="term" value="C:U1 snRNP"/>
    <property type="evidence" value="ECO:0007669"/>
    <property type="project" value="EnsemblFungi"/>
</dbReference>
<proteinExistence type="predicted"/>
<feature type="compositionally biased region" description="Polar residues" evidence="6">
    <location>
        <begin position="302"/>
        <end position="314"/>
    </location>
</feature>
<dbReference type="PROSITE" id="PS50102">
    <property type="entry name" value="RRM"/>
    <property type="match status" value="1"/>
</dbReference>
<accession>I2H1L2</accession>
<organism evidence="8 9">
    <name type="scientific">Henningerozyma blattae (strain ATCC 34711 / CBS 6284 / DSM 70876 / NBRC 10599 / NRRL Y-10934 / UCD 77-7)</name>
    <name type="common">Yeast</name>
    <name type="synonym">Tetrapisispora blattae</name>
    <dbReference type="NCBI Taxonomy" id="1071380"/>
    <lineage>
        <taxon>Eukaryota</taxon>
        <taxon>Fungi</taxon>
        <taxon>Dikarya</taxon>
        <taxon>Ascomycota</taxon>
        <taxon>Saccharomycotina</taxon>
        <taxon>Saccharomycetes</taxon>
        <taxon>Saccharomycetales</taxon>
        <taxon>Saccharomycetaceae</taxon>
        <taxon>Henningerozyma</taxon>
    </lineage>
</organism>
<evidence type="ECO:0000256" key="5">
    <source>
        <dbReference type="PROSITE-ProRule" id="PRU00176"/>
    </source>
</evidence>
<dbReference type="KEGG" id="tbl:TBLA_0C04680"/>
<dbReference type="Pfam" id="PF12220">
    <property type="entry name" value="U1snRNP70_N"/>
    <property type="match status" value="1"/>
</dbReference>
<dbReference type="InterPro" id="IPR022023">
    <property type="entry name" value="U1snRNP70_N"/>
</dbReference>
<feature type="compositionally biased region" description="Polar residues" evidence="6">
    <location>
        <begin position="332"/>
        <end position="349"/>
    </location>
</feature>
<dbReference type="InterPro" id="IPR051183">
    <property type="entry name" value="U1_U11-U12_snRNP_70-35kDa"/>
</dbReference>
<dbReference type="InterPro" id="IPR035979">
    <property type="entry name" value="RBD_domain_sf"/>
</dbReference>
<dbReference type="EMBL" id="HE806318">
    <property type="protein sequence ID" value="CCH60264.1"/>
    <property type="molecule type" value="Genomic_DNA"/>
</dbReference>
<dbReference type="GO" id="GO:0030619">
    <property type="term" value="F:U1 snRNA binding"/>
    <property type="evidence" value="ECO:0007669"/>
    <property type="project" value="EnsemblFungi"/>
</dbReference>
<evidence type="ECO:0000256" key="4">
    <source>
        <dbReference type="ARBA" id="ARBA00023274"/>
    </source>
</evidence>
<dbReference type="SUPFAM" id="SSF54928">
    <property type="entry name" value="RNA-binding domain, RBD"/>
    <property type="match status" value="1"/>
</dbReference>
<evidence type="ECO:0000313" key="8">
    <source>
        <dbReference type="EMBL" id="CCH60264.1"/>
    </source>
</evidence>
<dbReference type="GO" id="GO:0071011">
    <property type="term" value="C:precatalytic spliceosome"/>
    <property type="evidence" value="ECO:0007669"/>
    <property type="project" value="TreeGrafter"/>
</dbReference>
<dbReference type="FunCoup" id="I2H1L2">
    <property type="interactions" value="479"/>
</dbReference>
<dbReference type="PANTHER" id="PTHR13952:SF5">
    <property type="entry name" value="U1 SMALL NUCLEAR RIBONUCLEOPROTEIN 70 KDA"/>
    <property type="match status" value="1"/>
</dbReference>
<evidence type="ECO:0000259" key="7">
    <source>
        <dbReference type="PROSITE" id="PS50102"/>
    </source>
</evidence>
<dbReference type="OrthoDB" id="4207594at2759"/>
<dbReference type="PANTHER" id="PTHR13952">
    <property type="entry name" value="U1 SMALL NUCLEAR RIBONUCLEOPROTEIN 70 KD"/>
    <property type="match status" value="1"/>
</dbReference>
<dbReference type="eggNOG" id="KOG0113">
    <property type="taxonomic scope" value="Eukaryota"/>
</dbReference>
<dbReference type="Proteomes" id="UP000002866">
    <property type="component" value="Chromosome 3"/>
</dbReference>
<keyword evidence="2 5" id="KW-0694">RNA-binding</keyword>
<feature type="region of interest" description="Disordered" evidence="6">
    <location>
        <begin position="223"/>
        <end position="371"/>
    </location>
</feature>
<dbReference type="GO" id="GO:0000398">
    <property type="term" value="P:mRNA splicing, via spliceosome"/>
    <property type="evidence" value="ECO:0007669"/>
    <property type="project" value="EnsemblFungi"/>
</dbReference>
<dbReference type="RefSeq" id="XP_004179783.1">
    <property type="nucleotide sequence ID" value="XM_004179735.1"/>
</dbReference>
<name>I2H1L2_HENB6</name>
<dbReference type="Gene3D" id="3.30.70.330">
    <property type="match status" value="1"/>
</dbReference>
<dbReference type="CDD" id="cd21615">
    <property type="entry name" value="RRM_SNP1_like"/>
    <property type="match status" value="1"/>
</dbReference>